<name>A0A8J5GVK6_ZINOF</name>
<feature type="region of interest" description="Disordered" evidence="1">
    <location>
        <begin position="222"/>
        <end position="245"/>
    </location>
</feature>
<proteinExistence type="predicted"/>
<comment type="caution">
    <text evidence="2">The sequence shown here is derived from an EMBL/GenBank/DDBJ whole genome shotgun (WGS) entry which is preliminary data.</text>
</comment>
<feature type="compositionally biased region" description="Basic residues" evidence="1">
    <location>
        <begin position="39"/>
        <end position="77"/>
    </location>
</feature>
<sequence length="688" mass="78464">MPKKRQGSMSRCFPYPPPGHEKKESVLASSGHVNLLAKEKHKLKRHKKKDKEKRRDKHRRKDRHKEKKDRKGKHKNNDKHEEKVGNRTSKERDVNQILFRNEGVYDGKYKAREIEYRKHSDELDRRIKDEQEIVATRMIDNSPTMEIPTRVNSQSRRAGKFPISIQRFSEVIGSANVAHEDQSSYSELLGNAIKDQPVVPSMVQQRPDGLYTATTVKSKKIEHSTSTAIPSNKLQKPGNGIKEPLRDQSMVVQQRSDDPCRKTFAEKKILEHSNVTVNPDSQVPKLFGYDGKEQQSDHFLMKKTTENSKVAVNGRNKVQNSFGNDVKEPLVREAMVIQQTSDCPIDMAIQKLERNDVPVKSSIKVQQSFNFVDPSVSNFPSLPQRTIDVACSMKAIGDRVDAKKFAPNDMIIDKKKAVGVNPLVDKDSSEKRIEAKEKKKVGYAYNEQENRGADRVQDKNKNEIDKLIEEEKKLTLVREEEKYEHIKDVDTRELGKNNGGNLELLASQMDKKGSNTTHENRKRKELGLNGFVPEFKSQSNKLRKSSSHLEESGKIENSSQSACSSMKPETINNIKSGKLPVCNKEQSVNGSKVTERSSFDLKIPTLDDDTENQVSSRPPHPDSKYLDLIYTVPKVEYLPQEEDLSWLFNTSCDCSKPKPKAEEIPLVWDKPIRIESADVIVMPYVIPY</sequence>
<evidence type="ECO:0000313" key="2">
    <source>
        <dbReference type="EMBL" id="KAG6507189.1"/>
    </source>
</evidence>
<dbReference type="AlphaFoldDB" id="A0A8J5GVK6"/>
<feature type="region of interest" description="Disordered" evidence="1">
    <location>
        <begin position="589"/>
        <end position="620"/>
    </location>
</feature>
<gene>
    <name evidence="2" type="ORF">ZIOFF_032530</name>
</gene>
<reference evidence="2 3" key="1">
    <citation type="submission" date="2020-08" db="EMBL/GenBank/DDBJ databases">
        <title>Plant Genome Project.</title>
        <authorList>
            <person name="Zhang R.-G."/>
        </authorList>
    </citation>
    <scope>NUCLEOTIDE SEQUENCE [LARGE SCALE GENOMIC DNA]</scope>
    <source>
        <tissue evidence="2">Rhizome</tissue>
    </source>
</reference>
<feature type="region of interest" description="Disordered" evidence="1">
    <location>
        <begin position="508"/>
        <end position="567"/>
    </location>
</feature>
<dbReference type="PANTHER" id="PTHR34660:SF3">
    <property type="entry name" value="RRM DOMAIN-CONTAINING PROTEIN"/>
    <property type="match status" value="1"/>
</dbReference>
<accession>A0A8J5GVK6</accession>
<dbReference type="PANTHER" id="PTHR34660">
    <property type="entry name" value="MYB-LIKE PROTEIN X"/>
    <property type="match status" value="1"/>
</dbReference>
<feature type="region of interest" description="Disordered" evidence="1">
    <location>
        <begin position="1"/>
        <end position="95"/>
    </location>
</feature>
<organism evidence="2 3">
    <name type="scientific">Zingiber officinale</name>
    <name type="common">Ginger</name>
    <name type="synonym">Amomum zingiber</name>
    <dbReference type="NCBI Taxonomy" id="94328"/>
    <lineage>
        <taxon>Eukaryota</taxon>
        <taxon>Viridiplantae</taxon>
        <taxon>Streptophyta</taxon>
        <taxon>Embryophyta</taxon>
        <taxon>Tracheophyta</taxon>
        <taxon>Spermatophyta</taxon>
        <taxon>Magnoliopsida</taxon>
        <taxon>Liliopsida</taxon>
        <taxon>Zingiberales</taxon>
        <taxon>Zingiberaceae</taxon>
        <taxon>Zingiber</taxon>
    </lineage>
</organism>
<evidence type="ECO:0000256" key="1">
    <source>
        <dbReference type="SAM" id="MobiDB-lite"/>
    </source>
</evidence>
<keyword evidence="3" id="KW-1185">Reference proteome</keyword>
<dbReference type="Proteomes" id="UP000734854">
    <property type="component" value="Unassembled WGS sequence"/>
</dbReference>
<feature type="compositionally biased region" description="Polar residues" evidence="1">
    <location>
        <begin position="555"/>
        <end position="564"/>
    </location>
</feature>
<dbReference type="EMBL" id="JACMSC010000009">
    <property type="protein sequence ID" value="KAG6507189.1"/>
    <property type="molecule type" value="Genomic_DNA"/>
</dbReference>
<feature type="compositionally biased region" description="Basic and acidic residues" evidence="1">
    <location>
        <begin position="78"/>
        <end position="94"/>
    </location>
</feature>
<evidence type="ECO:0000313" key="3">
    <source>
        <dbReference type="Proteomes" id="UP000734854"/>
    </source>
</evidence>
<feature type="compositionally biased region" description="Polar residues" evidence="1">
    <location>
        <begin position="224"/>
        <end position="234"/>
    </location>
</feature>
<protein>
    <submittedName>
        <fullName evidence="2">Uncharacterized protein</fullName>
    </submittedName>
</protein>